<feature type="active site" description="Proton acceptor" evidence="6 7">
    <location>
        <position position="156"/>
    </location>
</feature>
<dbReference type="Pfam" id="PF01564">
    <property type="entry name" value="Spermine_synth"/>
    <property type="match status" value="1"/>
</dbReference>
<feature type="binding site" evidence="6">
    <location>
        <position position="86"/>
    </location>
    <ligand>
        <name>spermidine</name>
        <dbReference type="ChEBI" id="CHEBI:57834"/>
    </ligand>
</feature>
<dbReference type="OrthoDB" id="10538at2157"/>
<dbReference type="GO" id="GO:0008295">
    <property type="term" value="P:spermidine biosynthetic process"/>
    <property type="evidence" value="ECO:0007669"/>
    <property type="project" value="UniProtKB-UniRule"/>
</dbReference>
<keyword evidence="3 6" id="KW-0745">Spermidine biosynthesis</keyword>
<keyword evidence="10" id="KW-1185">Reference proteome</keyword>
<dbReference type="Gene3D" id="3.40.50.150">
    <property type="entry name" value="Vaccinia Virus protein VP39"/>
    <property type="match status" value="1"/>
</dbReference>
<evidence type="ECO:0000259" key="8">
    <source>
        <dbReference type="PROSITE" id="PS51006"/>
    </source>
</evidence>
<comment type="catalytic activity">
    <reaction evidence="5">
        <text>S-adenosyl 3-(methylsulfanyl)propylamine + spermidine = thermospermine + S-methyl-5'-thioadenosine + H(+)</text>
        <dbReference type="Rhea" id="RHEA:30515"/>
        <dbReference type="ChEBI" id="CHEBI:15378"/>
        <dbReference type="ChEBI" id="CHEBI:17509"/>
        <dbReference type="ChEBI" id="CHEBI:57443"/>
        <dbReference type="ChEBI" id="CHEBI:57834"/>
        <dbReference type="ChEBI" id="CHEBI:59903"/>
        <dbReference type="EC" id="2.5.1.79"/>
    </reaction>
</comment>
<comment type="similarity">
    <text evidence="1 6">Belongs to the spermidine/spermine synthase family.</text>
</comment>
<dbReference type="AlphaFoldDB" id="A0A650CR57"/>
<dbReference type="PROSITE" id="PS51006">
    <property type="entry name" value="PABS_2"/>
    <property type="match status" value="1"/>
</dbReference>
<dbReference type="RefSeq" id="WP_156007771.1">
    <property type="nucleotide sequence ID" value="NZ_CP045483.1"/>
</dbReference>
<evidence type="ECO:0000313" key="9">
    <source>
        <dbReference type="EMBL" id="QGR20320.1"/>
    </source>
</evidence>
<organism evidence="9 10">
    <name type="scientific">Stygiolobus azoricus</name>
    <dbReference type="NCBI Taxonomy" id="41675"/>
    <lineage>
        <taxon>Archaea</taxon>
        <taxon>Thermoproteota</taxon>
        <taxon>Thermoprotei</taxon>
        <taxon>Sulfolobales</taxon>
        <taxon>Sulfolobaceae</taxon>
        <taxon>Stygiolobus</taxon>
    </lineage>
</organism>
<evidence type="ECO:0000256" key="5">
    <source>
        <dbReference type="ARBA" id="ARBA00048874"/>
    </source>
</evidence>
<dbReference type="FunFam" id="3.40.50.150:FF:000088">
    <property type="entry name" value="Polyamine aminopropyltransferase"/>
    <property type="match status" value="1"/>
</dbReference>
<comment type="subunit">
    <text evidence="6">Homodimer or homotetramer.</text>
</comment>
<dbReference type="Proteomes" id="UP000423396">
    <property type="component" value="Chromosome"/>
</dbReference>
<dbReference type="InterPro" id="IPR030374">
    <property type="entry name" value="PABS"/>
</dbReference>
<name>A0A650CR57_9CREN</name>
<dbReference type="GO" id="GO:0004766">
    <property type="term" value="F:spermidine synthase activity"/>
    <property type="evidence" value="ECO:0007669"/>
    <property type="project" value="UniProtKB-UniRule"/>
</dbReference>
<dbReference type="InterPro" id="IPR035246">
    <property type="entry name" value="Spermidine_synt_N"/>
</dbReference>
<feature type="domain" description="PABS" evidence="8">
    <location>
        <begin position="3"/>
        <end position="235"/>
    </location>
</feature>
<dbReference type="Gene3D" id="2.30.140.10">
    <property type="entry name" value="Spermidine synthase, tetramerisation domain"/>
    <property type="match status" value="1"/>
</dbReference>
<feature type="binding site" evidence="6">
    <location>
        <position position="105"/>
    </location>
    <ligand>
        <name>S-methyl-5'-thioadenosine</name>
        <dbReference type="ChEBI" id="CHEBI:17509"/>
    </ligand>
</feature>
<feature type="binding site" evidence="6">
    <location>
        <position position="62"/>
    </location>
    <ligand>
        <name>spermidine</name>
        <dbReference type="ChEBI" id="CHEBI:57834"/>
    </ligand>
</feature>
<dbReference type="GeneID" id="42799443"/>
<dbReference type="UniPathway" id="UPA00248">
    <property type="reaction ID" value="UER00314"/>
</dbReference>
<proteinExistence type="inferred from homology"/>
<dbReference type="GO" id="GO:0010487">
    <property type="term" value="F:thermospermine synthase activity"/>
    <property type="evidence" value="ECO:0007669"/>
    <property type="project" value="UniProtKB-EC"/>
</dbReference>
<dbReference type="EMBL" id="CP045483">
    <property type="protein sequence ID" value="QGR20320.1"/>
    <property type="molecule type" value="Genomic_DNA"/>
</dbReference>
<evidence type="ECO:0000256" key="3">
    <source>
        <dbReference type="ARBA" id="ARBA00023066"/>
    </source>
</evidence>
<evidence type="ECO:0000256" key="7">
    <source>
        <dbReference type="PROSITE-ProRule" id="PRU00354"/>
    </source>
</evidence>
<evidence type="ECO:0000256" key="1">
    <source>
        <dbReference type="ARBA" id="ARBA00007867"/>
    </source>
</evidence>
<dbReference type="CDD" id="cd02440">
    <property type="entry name" value="AdoMet_MTases"/>
    <property type="match status" value="1"/>
</dbReference>
<evidence type="ECO:0000313" key="10">
    <source>
        <dbReference type="Proteomes" id="UP000423396"/>
    </source>
</evidence>
<comment type="catalytic activity">
    <reaction evidence="6">
        <text>S-adenosyl 3-(methylsulfanyl)propylamine + putrescine = S-methyl-5'-thioadenosine + spermidine + H(+)</text>
        <dbReference type="Rhea" id="RHEA:12721"/>
        <dbReference type="ChEBI" id="CHEBI:15378"/>
        <dbReference type="ChEBI" id="CHEBI:17509"/>
        <dbReference type="ChEBI" id="CHEBI:57443"/>
        <dbReference type="ChEBI" id="CHEBI:57834"/>
        <dbReference type="ChEBI" id="CHEBI:326268"/>
        <dbReference type="EC" id="2.5.1.16"/>
    </reaction>
</comment>
<dbReference type="PANTHER" id="PTHR43317:SF1">
    <property type="entry name" value="THERMOSPERMINE SYNTHASE ACAULIS5"/>
    <property type="match status" value="1"/>
</dbReference>
<evidence type="ECO:0000256" key="6">
    <source>
        <dbReference type="HAMAP-Rule" id="MF_00198"/>
    </source>
</evidence>
<comment type="caution">
    <text evidence="6">Lacks conserved residue(s) required for the propagation of feature annotation.</text>
</comment>
<keyword evidence="4 6" id="KW-0620">Polyamine biosynthesis</keyword>
<keyword evidence="2 6" id="KW-0808">Transferase</keyword>
<dbReference type="InterPro" id="IPR029063">
    <property type="entry name" value="SAM-dependent_MTases_sf"/>
</dbReference>
<protein>
    <recommendedName>
        <fullName evidence="6">Polyamine aminopropyltransferase</fullName>
    </recommendedName>
    <alternativeName>
        <fullName evidence="6">Putrescine aminopropyltransferase</fullName>
        <shortName evidence="6">PAPT</shortName>
    </alternativeName>
    <alternativeName>
        <fullName evidence="6">Spermidine synthase</fullName>
        <shortName evidence="6">SPDS</shortName>
        <shortName evidence="6">SPDSY</shortName>
        <ecNumber evidence="6">2.5.1.16</ecNumber>
    </alternativeName>
</protein>
<feature type="binding site" evidence="6">
    <location>
        <begin position="137"/>
        <end position="138"/>
    </location>
    <ligand>
        <name>S-methyl-5'-thioadenosine</name>
        <dbReference type="ChEBI" id="CHEBI:17509"/>
    </ligand>
</feature>
<dbReference type="EC" id="2.5.1.16" evidence="6"/>
<evidence type="ECO:0000256" key="2">
    <source>
        <dbReference type="ARBA" id="ARBA00022679"/>
    </source>
</evidence>
<reference evidence="9 10" key="1">
    <citation type="submission" date="2019-10" db="EMBL/GenBank/DDBJ databases">
        <title>Genome Sequences from Six Type Strain Members of the Archaeal Family Sulfolobaceae: Acidianus ambivalens, Acidianus infernus, Metallosphaera prunae, Stygiolobus azoricus, Sulfolobus metallicus, and Sulfurisphaera ohwakuensis.</title>
        <authorList>
            <person name="Counts J.A."/>
            <person name="Kelly R.M."/>
        </authorList>
    </citation>
    <scope>NUCLEOTIDE SEQUENCE [LARGE SCALE GENOMIC DNA]</scope>
    <source>
        <strain evidence="9 10">FC6</strain>
    </source>
</reference>
<accession>A0A650CR57</accession>
<sequence length="295" mass="34313">MRLFWYFDEQSNYSYHAHAIKNLITDVEGLQNVIVAESYSFGKMLIIDQLIQSAEYDEYIYHESLIHPAMISSDNPERVLIMGAGEGATIREVLKYNVKEVVAVDVDRKAVEIAEKYLETWHKGSFRDPRVRLVFQDGFDFVRQYKGEPFDVVVLDLTDPTETSRSKNLYTIEFYKEVKKLVKDVMVTQGTSPYQSPHSFSRLVKTLREIYNYVSVGLSFVPSFDTVWAFIFCSDKVNVSKLNVKSRLNRVKGELRYYDEITHKNMFHLPKDVRKLIDSEKTIATLSNPINIMEE</sequence>
<comment type="pathway">
    <text evidence="6">Amine and polyamine biosynthesis; spermidine biosynthesis; spermidine from putrescine: step 1/1.</text>
</comment>
<gene>
    <name evidence="6" type="primary">speE</name>
    <name evidence="9" type="ORF">D1868_10185</name>
</gene>
<dbReference type="InterPro" id="IPR001045">
    <property type="entry name" value="Spermi_synthase"/>
</dbReference>
<evidence type="ECO:0000256" key="4">
    <source>
        <dbReference type="ARBA" id="ARBA00023115"/>
    </source>
</evidence>
<dbReference type="PANTHER" id="PTHR43317">
    <property type="entry name" value="THERMOSPERMINE SYNTHASE ACAULIS5"/>
    <property type="match status" value="1"/>
</dbReference>
<dbReference type="InterPro" id="IPR037163">
    <property type="entry name" value="Spermidine_synt_N_sf"/>
</dbReference>
<dbReference type="HAMAP" id="MF_00198">
    <property type="entry name" value="Spermidine_synth"/>
    <property type="match status" value="1"/>
</dbReference>
<comment type="function">
    <text evidence="6">Catalyzes the irreversible transfer of a propylamine group from the amino donor S-adenosylmethioninamine (decarboxy-AdoMet) to putrescine (1,4-diaminobutane) to yield spermidine.</text>
</comment>
<dbReference type="Pfam" id="PF17284">
    <property type="entry name" value="Spermine_synt_N"/>
    <property type="match status" value="1"/>
</dbReference>
<feature type="binding site" evidence="6">
    <location>
        <position position="31"/>
    </location>
    <ligand>
        <name>S-methyl-5'-thioadenosine</name>
        <dbReference type="ChEBI" id="CHEBI:17509"/>
    </ligand>
</feature>
<dbReference type="SUPFAM" id="SSF53335">
    <property type="entry name" value="S-adenosyl-L-methionine-dependent methyltransferases"/>
    <property type="match status" value="1"/>
</dbReference>
<dbReference type="KEGG" id="sazo:D1868_10185"/>